<reference evidence="4" key="1">
    <citation type="journal article" date="2012" name="MBio">
        <title>Comparative genome analysis of Trichophyton rubrum and related dermatophytes reveals candidate genes involved in infection.</title>
        <authorList>
            <person name="Martinez D.A."/>
            <person name="Oliver B.G."/>
            <person name="Graeser Y."/>
            <person name="Goldberg J.M."/>
            <person name="Li W."/>
            <person name="Martinez-Rossi N.M."/>
            <person name="Monod M."/>
            <person name="Shelest E."/>
            <person name="Barton R.C."/>
            <person name="Birch E."/>
            <person name="Brakhage A.A."/>
            <person name="Chen Z."/>
            <person name="Gurr S.J."/>
            <person name="Heiman D."/>
            <person name="Heitman J."/>
            <person name="Kosti I."/>
            <person name="Rossi A."/>
            <person name="Saif S."/>
            <person name="Samalova M."/>
            <person name="Saunders C.W."/>
            <person name="Shea T."/>
            <person name="Summerbell R.C."/>
            <person name="Xu J."/>
            <person name="Young S."/>
            <person name="Zeng Q."/>
            <person name="Birren B.W."/>
            <person name="Cuomo C.A."/>
            <person name="White T.C."/>
        </authorList>
    </citation>
    <scope>NUCLEOTIDE SEQUENCE [LARGE SCALE GENOMIC DNA]</scope>
    <source>
        <strain evidence="4">CBS 112818</strain>
    </source>
</reference>
<feature type="domain" description="Protein kinase" evidence="2">
    <location>
        <begin position="67"/>
        <end position="390"/>
    </location>
</feature>
<dbReference type="PANTHER" id="PTHR44167:SF18">
    <property type="entry name" value="PROTEIN KINASE DOMAIN-CONTAINING PROTEIN"/>
    <property type="match status" value="1"/>
</dbReference>
<accession>F2S0Q6</accession>
<dbReference type="AlphaFoldDB" id="F2S0Q6"/>
<feature type="binding site" evidence="1">
    <location>
        <position position="96"/>
    </location>
    <ligand>
        <name>ATP</name>
        <dbReference type="ChEBI" id="CHEBI:30616"/>
    </ligand>
</feature>
<dbReference type="Proteomes" id="UP000009172">
    <property type="component" value="Unassembled WGS sequence"/>
</dbReference>
<organism evidence="3 4">
    <name type="scientific">Trichophyton tonsurans (strain CBS 112818)</name>
    <name type="common">Scalp ringworm fungus</name>
    <dbReference type="NCBI Taxonomy" id="647933"/>
    <lineage>
        <taxon>Eukaryota</taxon>
        <taxon>Fungi</taxon>
        <taxon>Dikarya</taxon>
        <taxon>Ascomycota</taxon>
        <taxon>Pezizomycotina</taxon>
        <taxon>Eurotiomycetes</taxon>
        <taxon>Eurotiomycetidae</taxon>
        <taxon>Onygenales</taxon>
        <taxon>Arthrodermataceae</taxon>
        <taxon>Trichophyton</taxon>
    </lineage>
</organism>
<dbReference type="PROSITE" id="PS00107">
    <property type="entry name" value="PROTEIN_KINASE_ATP"/>
    <property type="match status" value="1"/>
</dbReference>
<dbReference type="SMART" id="SM00220">
    <property type="entry name" value="S_TKc"/>
    <property type="match status" value="1"/>
</dbReference>
<keyword evidence="3" id="KW-0808">Transferase</keyword>
<protein>
    <submittedName>
        <fullName evidence="3">Serine/threonine protein kinase</fullName>
    </submittedName>
</protein>
<gene>
    <name evidence="3" type="ORF">TESG_04569</name>
</gene>
<dbReference type="Pfam" id="PF00069">
    <property type="entry name" value="Pkinase"/>
    <property type="match status" value="2"/>
</dbReference>
<keyword evidence="4" id="KW-1185">Reference proteome</keyword>
<dbReference type="Gene3D" id="1.10.510.10">
    <property type="entry name" value="Transferase(Phosphotransferase) domain 1"/>
    <property type="match status" value="1"/>
</dbReference>
<keyword evidence="3" id="KW-0418">Kinase</keyword>
<dbReference type="GO" id="GO:0005634">
    <property type="term" value="C:nucleus"/>
    <property type="evidence" value="ECO:0007669"/>
    <property type="project" value="TreeGrafter"/>
</dbReference>
<dbReference type="PROSITE" id="PS50011">
    <property type="entry name" value="PROTEIN_KINASE_DOM"/>
    <property type="match status" value="1"/>
</dbReference>
<dbReference type="InterPro" id="IPR000719">
    <property type="entry name" value="Prot_kinase_dom"/>
</dbReference>
<proteinExistence type="predicted"/>
<dbReference type="PANTHER" id="PTHR44167">
    <property type="entry name" value="OVARIAN-SPECIFIC SERINE/THREONINE-PROTEIN KINASE LOK-RELATED"/>
    <property type="match status" value="1"/>
</dbReference>
<sequence>MSLSYPVGYHPCAEGQDPGPCWIQPYCDGEQCEPISEYSDGKTGLCPVVLGDILEGINLQDGTECSFHVIGKLGHGSYSTVWLVRNRNTQQHLALKILRAEHSTRDNMELKILQDTGRLKSAFFYTHTPTNRQHLCLVTKAVGCALKDRSWAKPDGGELGIPWDVLSAAMLTEMLLLKVFEIHEAGIYHGDLSPSNVALGVAEDAFTPKSLKWTFSEDLRAEVHLGFVPLTEPQPPVPPFLPAYIAYHVYPLASDGLDLTKIDIIDFGQGGYESKNTKLRGTWGYKPPEYKNSGALGSIQSDLWSLGCLAYYALTDTHLFGPREEFEKVYTAASDQEQLSYIDGLLKADRVFQQHVEYRDITARLLHSLLRVDPAERSATKAKKWLDKMVEYANQHMEGDSDKGGNIEEDKSKN</sequence>
<dbReference type="SUPFAM" id="SSF56112">
    <property type="entry name" value="Protein kinase-like (PK-like)"/>
    <property type="match status" value="1"/>
</dbReference>
<dbReference type="InterPro" id="IPR011009">
    <property type="entry name" value="Kinase-like_dom_sf"/>
</dbReference>
<keyword evidence="3" id="KW-0723">Serine/threonine-protein kinase</keyword>
<dbReference type="InterPro" id="IPR017441">
    <property type="entry name" value="Protein_kinase_ATP_BS"/>
</dbReference>
<dbReference type="EMBL" id="GG698499">
    <property type="protein sequence ID" value="EGD97155.1"/>
    <property type="molecule type" value="Genomic_DNA"/>
</dbReference>
<dbReference type="GO" id="GO:0004674">
    <property type="term" value="F:protein serine/threonine kinase activity"/>
    <property type="evidence" value="ECO:0007669"/>
    <property type="project" value="UniProtKB-KW"/>
</dbReference>
<evidence type="ECO:0000313" key="4">
    <source>
        <dbReference type="Proteomes" id="UP000009172"/>
    </source>
</evidence>
<evidence type="ECO:0000313" key="3">
    <source>
        <dbReference type="EMBL" id="EGD97155.1"/>
    </source>
</evidence>
<name>F2S0Q6_TRIT1</name>
<dbReference type="GO" id="GO:0005524">
    <property type="term" value="F:ATP binding"/>
    <property type="evidence" value="ECO:0007669"/>
    <property type="project" value="UniProtKB-UniRule"/>
</dbReference>
<dbReference type="OrthoDB" id="10252171at2759"/>
<keyword evidence="1" id="KW-0547">Nucleotide-binding</keyword>
<keyword evidence="1" id="KW-0067">ATP-binding</keyword>
<dbReference type="Gene3D" id="3.30.200.20">
    <property type="entry name" value="Phosphorylase Kinase, domain 1"/>
    <property type="match status" value="1"/>
</dbReference>
<dbReference type="GO" id="GO:0044773">
    <property type="term" value="P:mitotic DNA damage checkpoint signaling"/>
    <property type="evidence" value="ECO:0007669"/>
    <property type="project" value="TreeGrafter"/>
</dbReference>
<evidence type="ECO:0000259" key="2">
    <source>
        <dbReference type="PROSITE" id="PS50011"/>
    </source>
</evidence>
<dbReference type="GO" id="GO:0005737">
    <property type="term" value="C:cytoplasm"/>
    <property type="evidence" value="ECO:0007669"/>
    <property type="project" value="TreeGrafter"/>
</dbReference>
<evidence type="ECO:0000256" key="1">
    <source>
        <dbReference type="PROSITE-ProRule" id="PRU10141"/>
    </source>
</evidence>
<dbReference type="HOGENOM" id="CLU_058100_0_0_1"/>